<proteinExistence type="predicted"/>
<dbReference type="EMBL" id="CP072748">
    <property type="protein sequence ID" value="QTX12109.1"/>
    <property type="molecule type" value="Genomic_DNA"/>
</dbReference>
<dbReference type="AlphaFoldDB" id="A0A8B0SMK2"/>
<protein>
    <submittedName>
        <fullName evidence="3">Uncharacterized protein</fullName>
    </submittedName>
</protein>
<sequence length="86" mass="9404">MKYKIVLIFLMLASLLTACYEPMISSSHTNSLPLPSSCQSISPSCRHEIPPVAPSFCPDGEIISKMDACGCFQELVCNKPTDPLKK</sequence>
<evidence type="ECO:0000313" key="3">
    <source>
        <dbReference type="EMBL" id="QTX12109.1"/>
    </source>
</evidence>
<evidence type="ECO:0000313" key="2">
    <source>
        <dbReference type="EMBL" id="MBO0612410.1"/>
    </source>
</evidence>
<reference evidence="2 4" key="1">
    <citation type="submission" date="2021-03" db="EMBL/GenBank/DDBJ databases">
        <title>Draft genome and methylome analysis of Thiotrix fructosivoruns ATCC 49748.</title>
        <authorList>
            <person name="Fomenkov A."/>
            <person name="Grabovich M.Y."/>
            <person name="Roberts R.J."/>
        </authorList>
    </citation>
    <scope>NUCLEOTIDE SEQUENCE [LARGE SCALE GENOMIC DNA]</scope>
    <source>
        <strain evidence="2 4">ATCC 49748</strain>
    </source>
</reference>
<gene>
    <name evidence="3" type="ORF">J1836_007215</name>
    <name evidence="2" type="ORF">J1836_05610</name>
</gene>
<feature type="signal peptide" evidence="1">
    <location>
        <begin position="1"/>
        <end position="18"/>
    </location>
</feature>
<dbReference type="RefSeq" id="WP_207250099.1">
    <property type="nucleotide sequence ID" value="NZ_JAFMPM010000006.1"/>
</dbReference>
<keyword evidence="1" id="KW-0732">Signal</keyword>
<feature type="chain" id="PRO_5033027271" evidence="1">
    <location>
        <begin position="19"/>
        <end position="86"/>
    </location>
</feature>
<organism evidence="3">
    <name type="scientific">Thiothrix fructosivorans</name>
    <dbReference type="NCBI Taxonomy" id="111770"/>
    <lineage>
        <taxon>Bacteria</taxon>
        <taxon>Pseudomonadati</taxon>
        <taxon>Pseudomonadota</taxon>
        <taxon>Gammaproteobacteria</taxon>
        <taxon>Thiotrichales</taxon>
        <taxon>Thiotrichaceae</taxon>
        <taxon>Thiothrix</taxon>
    </lineage>
</organism>
<keyword evidence="4" id="KW-1185">Reference proteome</keyword>
<reference evidence="3" key="2">
    <citation type="submission" date="2021-04" db="EMBL/GenBank/DDBJ databases">
        <title>Complete Genome and methylome analysis of Thiothrix fructosivorans ATCC 49748.</title>
        <authorList>
            <person name="Fomenkov A."/>
            <person name="Sun L."/>
            <person name="Vincze T."/>
            <person name="Grabovich M.Y."/>
            <person name="Roberts R.J."/>
        </authorList>
    </citation>
    <scope>NUCLEOTIDE SEQUENCE</scope>
    <source>
        <strain evidence="3">ATCC 49748</strain>
    </source>
</reference>
<name>A0A8B0SMK2_9GAMM</name>
<accession>A0A8B0SMK2</accession>
<dbReference type="Proteomes" id="UP000664466">
    <property type="component" value="Unassembled WGS sequence"/>
</dbReference>
<dbReference type="EMBL" id="JAFMPM010000006">
    <property type="protein sequence ID" value="MBO0612410.1"/>
    <property type="molecule type" value="Genomic_DNA"/>
</dbReference>
<evidence type="ECO:0000313" key="4">
    <source>
        <dbReference type="Proteomes" id="UP000664466"/>
    </source>
</evidence>
<dbReference type="PROSITE" id="PS51257">
    <property type="entry name" value="PROKAR_LIPOPROTEIN"/>
    <property type="match status" value="1"/>
</dbReference>
<evidence type="ECO:0000256" key="1">
    <source>
        <dbReference type="SAM" id="SignalP"/>
    </source>
</evidence>